<dbReference type="InterPro" id="IPR036188">
    <property type="entry name" value="FAD/NAD-bd_sf"/>
</dbReference>
<comment type="similarity">
    <text evidence="2">Belongs to the FAD-dependent oxidoreductase family.</text>
</comment>
<dbReference type="InterPro" id="IPR028202">
    <property type="entry name" value="Reductase_C"/>
</dbReference>
<dbReference type="InParanoid" id="A0A078A5L7"/>
<dbReference type="Gene3D" id="3.30.390.30">
    <property type="match status" value="1"/>
</dbReference>
<dbReference type="PANTHER" id="PTHR43557">
    <property type="entry name" value="APOPTOSIS-INDUCING FACTOR 1"/>
    <property type="match status" value="1"/>
</dbReference>
<dbReference type="EMBL" id="CCKQ01006244">
    <property type="protein sequence ID" value="CDW77535.1"/>
    <property type="molecule type" value="Genomic_DNA"/>
</dbReference>
<protein>
    <submittedName>
        <fullName evidence="11">Nad-dependent dehydrogenase</fullName>
    </submittedName>
</protein>
<keyword evidence="9" id="KW-0411">Iron-sulfur</keyword>
<dbReference type="GO" id="GO:0051537">
    <property type="term" value="F:2 iron, 2 sulfur cluster binding"/>
    <property type="evidence" value="ECO:0007669"/>
    <property type="project" value="UniProtKB-KW"/>
</dbReference>
<dbReference type="Pfam" id="PF14759">
    <property type="entry name" value="Reductase_C"/>
    <property type="match status" value="1"/>
</dbReference>
<dbReference type="PRINTS" id="PR00469">
    <property type="entry name" value="PNDRDTASEII"/>
</dbReference>
<gene>
    <name evidence="11" type="primary">Contig12276.g13110</name>
    <name evidence="11" type="ORF">STYLEM_6498</name>
</gene>
<keyword evidence="8" id="KW-0408">Iron</keyword>
<accession>A0A078A5L7</accession>
<keyword evidence="3" id="KW-0285">Flavoprotein</keyword>
<evidence type="ECO:0000313" key="12">
    <source>
        <dbReference type="Proteomes" id="UP000039865"/>
    </source>
</evidence>
<name>A0A078A5L7_STYLE</name>
<dbReference type="InterPro" id="IPR050446">
    <property type="entry name" value="FAD-oxidoreductase/Apoptosis"/>
</dbReference>
<reference evidence="11 12" key="1">
    <citation type="submission" date="2014-06" db="EMBL/GenBank/DDBJ databases">
        <authorList>
            <person name="Swart Estienne"/>
        </authorList>
    </citation>
    <scope>NUCLEOTIDE SEQUENCE [LARGE SCALE GENOMIC DNA]</scope>
    <source>
        <strain evidence="11 12">130c</strain>
    </source>
</reference>
<dbReference type="AlphaFoldDB" id="A0A078A5L7"/>
<dbReference type="SUPFAM" id="SSF50022">
    <property type="entry name" value="ISP domain"/>
    <property type="match status" value="1"/>
</dbReference>
<keyword evidence="12" id="KW-1185">Reference proteome</keyword>
<dbReference type="SUPFAM" id="SSF51905">
    <property type="entry name" value="FAD/NAD(P)-binding domain"/>
    <property type="match status" value="1"/>
</dbReference>
<dbReference type="GO" id="GO:0016651">
    <property type="term" value="F:oxidoreductase activity, acting on NAD(P)H"/>
    <property type="evidence" value="ECO:0007669"/>
    <property type="project" value="TreeGrafter"/>
</dbReference>
<evidence type="ECO:0000256" key="3">
    <source>
        <dbReference type="ARBA" id="ARBA00022630"/>
    </source>
</evidence>
<dbReference type="OMA" id="EEHCMAR"/>
<sequence>MITPNLKKIVITKFQDRLYAVGGTCPHQGASLSSGMIFQDKIICPWHGATFDIKSGALEQYPSVDGIPSFEIVTKNDKHYAKIPSNFSDRKIPTFVKRDVTNNERYVIIGGGPAGLSCAETLRQSGFTGEIMIVSAEDVLTYDRTQLTKNLTRLDVNDIFIRTQEYLDKADINFKLGLKVNKLDIGEKTIYLSNQEAIKYDKICIATGANPFKPPIPGINLENVLVLRTNKDQEEIKKRLASGQIKNLVIMGTGFIGSEAAASLKTKYEDEMNIEVISMESVPLERQFGKVVGQVIYDQHIKHDVKMHMNRKVVNIEGDGKNANQIVLDDGTIIDCDLILIGAGVFPSTNFLKDTEVKMDRFGGIICDPFLESSVKGVYSAGDAASFPYWPTGQRVRMEHWGTAQDQGSHAAFNMLNKSVPYGNIPFLWTFHYGHYIQYVGYAFEFDEVYVQGNLEDQDFLAYYIKDDRILAVAGESRPLEIVTYLEAMQQNIMPSASDIKSGKETVETIRKKLQAIPGSRCSRESCCNKQPSTL</sequence>
<proteinExistence type="inferred from homology"/>
<organism evidence="11 12">
    <name type="scientific">Stylonychia lemnae</name>
    <name type="common">Ciliate</name>
    <dbReference type="NCBI Taxonomy" id="5949"/>
    <lineage>
        <taxon>Eukaryota</taxon>
        <taxon>Sar</taxon>
        <taxon>Alveolata</taxon>
        <taxon>Ciliophora</taxon>
        <taxon>Intramacronucleata</taxon>
        <taxon>Spirotrichea</taxon>
        <taxon>Stichotrichia</taxon>
        <taxon>Sporadotrichida</taxon>
        <taxon>Oxytrichidae</taxon>
        <taxon>Stylonychinae</taxon>
        <taxon>Stylonychia</taxon>
    </lineage>
</organism>
<dbReference type="GO" id="GO:0005737">
    <property type="term" value="C:cytoplasm"/>
    <property type="evidence" value="ECO:0007669"/>
    <property type="project" value="TreeGrafter"/>
</dbReference>
<dbReference type="Gene3D" id="2.102.10.10">
    <property type="entry name" value="Rieske [2Fe-2S] iron-sulphur domain"/>
    <property type="match status" value="1"/>
</dbReference>
<dbReference type="Gene3D" id="3.50.50.60">
    <property type="entry name" value="FAD/NAD(P)-binding domain"/>
    <property type="match status" value="2"/>
</dbReference>
<evidence type="ECO:0000259" key="10">
    <source>
        <dbReference type="PROSITE" id="PS51296"/>
    </source>
</evidence>
<feature type="domain" description="Rieske" evidence="10">
    <location>
        <begin position="1"/>
        <end position="81"/>
    </location>
</feature>
<evidence type="ECO:0000256" key="7">
    <source>
        <dbReference type="ARBA" id="ARBA00023002"/>
    </source>
</evidence>
<dbReference type="GO" id="GO:0046872">
    <property type="term" value="F:metal ion binding"/>
    <property type="evidence" value="ECO:0007669"/>
    <property type="project" value="UniProtKB-KW"/>
</dbReference>
<evidence type="ECO:0000313" key="11">
    <source>
        <dbReference type="EMBL" id="CDW77535.1"/>
    </source>
</evidence>
<dbReference type="InterPro" id="IPR023753">
    <property type="entry name" value="FAD/NAD-binding_dom"/>
</dbReference>
<evidence type="ECO:0000256" key="2">
    <source>
        <dbReference type="ARBA" id="ARBA00006442"/>
    </source>
</evidence>
<dbReference type="InterPro" id="IPR016156">
    <property type="entry name" value="FAD/NAD-linked_Rdtase_dimer_sf"/>
</dbReference>
<dbReference type="PRINTS" id="PR00368">
    <property type="entry name" value="FADPNR"/>
</dbReference>
<evidence type="ECO:0000256" key="6">
    <source>
        <dbReference type="ARBA" id="ARBA00022827"/>
    </source>
</evidence>
<dbReference type="FunCoup" id="A0A078A5L7">
    <property type="interactions" value="18"/>
</dbReference>
<dbReference type="Proteomes" id="UP000039865">
    <property type="component" value="Unassembled WGS sequence"/>
</dbReference>
<evidence type="ECO:0000256" key="9">
    <source>
        <dbReference type="ARBA" id="ARBA00023014"/>
    </source>
</evidence>
<dbReference type="PANTHER" id="PTHR43557:SF2">
    <property type="entry name" value="RIESKE DOMAIN-CONTAINING PROTEIN-RELATED"/>
    <property type="match status" value="1"/>
</dbReference>
<evidence type="ECO:0000256" key="4">
    <source>
        <dbReference type="ARBA" id="ARBA00022714"/>
    </source>
</evidence>
<dbReference type="InterPro" id="IPR017941">
    <property type="entry name" value="Rieske_2Fe-2S"/>
</dbReference>
<keyword evidence="7" id="KW-0560">Oxidoreductase</keyword>
<dbReference type="Pfam" id="PF00355">
    <property type="entry name" value="Rieske"/>
    <property type="match status" value="1"/>
</dbReference>
<evidence type="ECO:0000256" key="1">
    <source>
        <dbReference type="ARBA" id="ARBA00001974"/>
    </source>
</evidence>
<keyword evidence="4" id="KW-0001">2Fe-2S</keyword>
<dbReference type="PROSITE" id="PS51296">
    <property type="entry name" value="RIESKE"/>
    <property type="match status" value="1"/>
</dbReference>
<dbReference type="SUPFAM" id="SSF55424">
    <property type="entry name" value="FAD/NAD-linked reductases, dimerisation (C-terminal) domain"/>
    <property type="match status" value="1"/>
</dbReference>
<comment type="cofactor">
    <cofactor evidence="1">
        <name>FAD</name>
        <dbReference type="ChEBI" id="CHEBI:57692"/>
    </cofactor>
</comment>
<dbReference type="OrthoDB" id="432169at2759"/>
<keyword evidence="5" id="KW-0479">Metal-binding</keyword>
<keyword evidence="6" id="KW-0274">FAD</keyword>
<dbReference type="InterPro" id="IPR036922">
    <property type="entry name" value="Rieske_2Fe-2S_sf"/>
</dbReference>
<evidence type="ECO:0000256" key="8">
    <source>
        <dbReference type="ARBA" id="ARBA00023004"/>
    </source>
</evidence>
<dbReference type="Pfam" id="PF07992">
    <property type="entry name" value="Pyr_redox_2"/>
    <property type="match status" value="1"/>
</dbReference>
<evidence type="ECO:0000256" key="5">
    <source>
        <dbReference type="ARBA" id="ARBA00022723"/>
    </source>
</evidence>